<proteinExistence type="predicted"/>
<comment type="caution">
    <text evidence="2">The sequence shown here is derived from an EMBL/GenBank/DDBJ whole genome shotgun (WGS) entry which is preliminary data.</text>
</comment>
<accession>A0A6I5A754</accession>
<keyword evidence="1" id="KW-0472">Membrane</keyword>
<dbReference type="OrthoDB" id="2412610at2"/>
<dbReference type="RefSeq" id="WP_160910308.1">
    <property type="nucleotide sequence ID" value="NZ_WMEQ01000025.1"/>
</dbReference>
<dbReference type="Proteomes" id="UP000468638">
    <property type="component" value="Unassembled WGS sequence"/>
</dbReference>
<evidence type="ECO:0000313" key="2">
    <source>
        <dbReference type="EMBL" id="MYL35999.1"/>
    </source>
</evidence>
<keyword evidence="1" id="KW-1133">Transmembrane helix</keyword>
<dbReference type="AlphaFoldDB" id="A0A6I5A754"/>
<evidence type="ECO:0000256" key="1">
    <source>
        <dbReference type="SAM" id="Phobius"/>
    </source>
</evidence>
<protein>
    <submittedName>
        <fullName evidence="2">DUF2140 family protein</fullName>
    </submittedName>
</protein>
<dbReference type="EMBL" id="WMEQ01000025">
    <property type="protein sequence ID" value="MYL35999.1"/>
    <property type="molecule type" value="Genomic_DNA"/>
</dbReference>
<gene>
    <name evidence="2" type="ORF">GLW05_20730</name>
</gene>
<name>A0A6I5A754_9BACI</name>
<dbReference type="Pfam" id="PF09911">
    <property type="entry name" value="DUF2140"/>
    <property type="match status" value="1"/>
</dbReference>
<sequence length="221" mass="25378">MFNAIKVNKWKWLFWLLAIINVGVIIWLVFLVYVPSNTTTIPEDDPVQGKQAEFTLQSTTDNINEIINSYLVELSRGEPLKYSVSLEDSVELKGTIVAFEKEIPLTMKFEPRVQKNGDLVLEQTSITLGRLQLPNKKVLDYIRDNYPMPDWVIVNPDKENIYVAFTNIKAKYGLQVKAKAFDLEKNQIAFNVTVPHETLGVGKTTWLKNFMQKKTKLPETN</sequence>
<keyword evidence="1" id="KW-0812">Transmembrane</keyword>
<organism evidence="2 3">
    <name type="scientific">Pontibacillus yanchengensis</name>
    <dbReference type="NCBI Taxonomy" id="462910"/>
    <lineage>
        <taxon>Bacteria</taxon>
        <taxon>Bacillati</taxon>
        <taxon>Bacillota</taxon>
        <taxon>Bacilli</taxon>
        <taxon>Bacillales</taxon>
        <taxon>Bacillaceae</taxon>
        <taxon>Pontibacillus</taxon>
    </lineage>
</organism>
<reference evidence="2 3" key="1">
    <citation type="submission" date="2019-11" db="EMBL/GenBank/DDBJ databases">
        <title>Genome sequences of 17 halophilic strains isolated from different environments.</title>
        <authorList>
            <person name="Furrow R.E."/>
        </authorList>
    </citation>
    <scope>NUCLEOTIDE SEQUENCE [LARGE SCALE GENOMIC DNA]</scope>
    <source>
        <strain evidence="2 3">22514_16_FS</strain>
    </source>
</reference>
<feature type="transmembrane region" description="Helical" evidence="1">
    <location>
        <begin position="12"/>
        <end position="34"/>
    </location>
</feature>
<dbReference type="InterPro" id="IPR018672">
    <property type="entry name" value="DUF2140"/>
</dbReference>
<evidence type="ECO:0000313" key="3">
    <source>
        <dbReference type="Proteomes" id="UP000468638"/>
    </source>
</evidence>